<dbReference type="InterPro" id="IPR029050">
    <property type="entry name" value="Immunoprotect_excell_Ig-like"/>
</dbReference>
<reference evidence="2 3" key="1">
    <citation type="submission" date="2020-09" db="EMBL/GenBank/DDBJ databases">
        <title>Characterization and genome sequencing of Ruminiclostridium sp. nov. MA18.</title>
        <authorList>
            <person name="Rettenmaier R."/>
            <person name="Kowollik M.-L."/>
            <person name="Liebl W."/>
            <person name="Zverlov V."/>
        </authorList>
    </citation>
    <scope>NUCLEOTIDE SEQUENCE [LARGE SCALE GENOMIC DNA]</scope>
    <source>
        <strain evidence="2 3">MA18</strain>
    </source>
</reference>
<organism evidence="2 3">
    <name type="scientific">Ruminiclostridium herbifermentans</name>
    <dbReference type="NCBI Taxonomy" id="2488810"/>
    <lineage>
        <taxon>Bacteria</taxon>
        <taxon>Bacillati</taxon>
        <taxon>Bacillota</taxon>
        <taxon>Clostridia</taxon>
        <taxon>Eubacteriales</taxon>
        <taxon>Oscillospiraceae</taxon>
        <taxon>Ruminiclostridium</taxon>
    </lineage>
</organism>
<dbReference type="Proteomes" id="UP000306409">
    <property type="component" value="Chromosome"/>
</dbReference>
<evidence type="ECO:0000313" key="2">
    <source>
        <dbReference type="EMBL" id="QNU66729.1"/>
    </source>
</evidence>
<dbReference type="OrthoDB" id="2082094at2"/>
<dbReference type="Gene3D" id="2.60.40.1240">
    <property type="match status" value="1"/>
</dbReference>
<accession>A0A4U7J992</accession>
<dbReference type="RefSeq" id="WP_137699264.1">
    <property type="nucleotide sequence ID" value="NZ_CP061336.1"/>
</dbReference>
<keyword evidence="3" id="KW-1185">Reference proteome</keyword>
<sequence length="427" mass="48731">MKKRLQGFIAGMLVCSLFLSIPVFAAGVNRTIKAVFNEVTVKIDGKAVSGDKITYNKNVYVNIKNVSQILGKDYKVDKNGNISLVDKTKPIPTPAPTQPSLSSRKNPAGIDDAINMTTTFTNGNTFDSIITLKGIIRGNDAWNKILAANQFNDKPEDSYEYILAKFSFKVDRASNDNIQFDLNRYGFKLVSGEGKDYDFYSCVLPEPVLDAKLYSGSSNEGWVAFKVKTTDLKPLIVYGKGNDGTGGIWFKGYDNDIRKEAIQTPTPSTSNVLSSVSDLKNFLETNYSELKTNIGTTKFTFDIYENDASYTEWDYWIMVKYDYNYFEGAMTSIKYTDEQKNLLRQELQNFQEKMAKAVISEMPNKKFYGGYYDSWYKYPNLKVDLQTRRYYSWKNYDDASITTDINQKYNSTKASTFRWWSMIDDKL</sequence>
<evidence type="ECO:0000313" key="3">
    <source>
        <dbReference type="Proteomes" id="UP000306409"/>
    </source>
</evidence>
<proteinExistence type="predicted"/>
<dbReference type="AlphaFoldDB" id="A0A4U7J992"/>
<name>A0A4U7J992_9FIRM</name>
<gene>
    <name evidence="2" type="ORF">EHE19_018115</name>
</gene>
<dbReference type="EMBL" id="CP061336">
    <property type="protein sequence ID" value="QNU66729.1"/>
    <property type="molecule type" value="Genomic_DNA"/>
</dbReference>
<evidence type="ECO:0000256" key="1">
    <source>
        <dbReference type="ARBA" id="ARBA00022729"/>
    </source>
</evidence>
<dbReference type="KEGG" id="rher:EHE19_018115"/>
<protein>
    <submittedName>
        <fullName evidence="2">Uncharacterized protein</fullName>
    </submittedName>
</protein>
<keyword evidence="1" id="KW-0732">Signal</keyword>